<dbReference type="Proteomes" id="UP001431783">
    <property type="component" value="Unassembled WGS sequence"/>
</dbReference>
<dbReference type="PROSITE" id="PS50835">
    <property type="entry name" value="IG_LIKE"/>
    <property type="match status" value="1"/>
</dbReference>
<dbReference type="Gene3D" id="2.60.40.10">
    <property type="entry name" value="Immunoglobulins"/>
    <property type="match status" value="1"/>
</dbReference>
<dbReference type="Pfam" id="PF07686">
    <property type="entry name" value="V-set"/>
    <property type="match status" value="1"/>
</dbReference>
<feature type="non-terminal residue" evidence="2">
    <location>
        <position position="1"/>
    </location>
</feature>
<dbReference type="GO" id="GO:0050808">
    <property type="term" value="P:synapse organization"/>
    <property type="evidence" value="ECO:0007669"/>
    <property type="project" value="TreeGrafter"/>
</dbReference>
<protein>
    <recommendedName>
        <fullName evidence="1">Ig-like domain-containing protein</fullName>
    </recommendedName>
</protein>
<dbReference type="SUPFAM" id="SSF48726">
    <property type="entry name" value="Immunoglobulin"/>
    <property type="match status" value="1"/>
</dbReference>
<dbReference type="InterPro" id="IPR013106">
    <property type="entry name" value="Ig_V-set"/>
</dbReference>
<dbReference type="SMART" id="SM00409">
    <property type="entry name" value="IG"/>
    <property type="match status" value="1"/>
</dbReference>
<keyword evidence="3" id="KW-1185">Reference proteome</keyword>
<feature type="domain" description="Ig-like" evidence="1">
    <location>
        <begin position="16"/>
        <end position="128"/>
    </location>
</feature>
<dbReference type="PANTHER" id="PTHR23279:SF45">
    <property type="entry name" value="DEFECTIVE PROBOSCIS EXTENSION RESPONSE 12, ISOFORM C"/>
    <property type="match status" value="1"/>
</dbReference>
<dbReference type="PANTHER" id="PTHR23279">
    <property type="entry name" value="DEFECTIVE PROBOSCIS EXTENSION RESPONSE DPR -RELATED"/>
    <property type="match status" value="1"/>
</dbReference>
<accession>A0AAW1V9V1</accession>
<dbReference type="InterPro" id="IPR003599">
    <property type="entry name" value="Ig_sub"/>
</dbReference>
<gene>
    <name evidence="2" type="ORF">WA026_018343</name>
</gene>
<dbReference type="EMBL" id="JARQZJ010000132">
    <property type="protein sequence ID" value="KAK9892144.1"/>
    <property type="molecule type" value="Genomic_DNA"/>
</dbReference>
<dbReference type="GO" id="GO:0032589">
    <property type="term" value="C:neuron projection membrane"/>
    <property type="evidence" value="ECO:0007669"/>
    <property type="project" value="TreeGrafter"/>
</dbReference>
<dbReference type="InterPro" id="IPR036179">
    <property type="entry name" value="Ig-like_dom_sf"/>
</dbReference>
<evidence type="ECO:0000313" key="2">
    <source>
        <dbReference type="EMBL" id="KAK9892144.1"/>
    </source>
</evidence>
<dbReference type="CDD" id="cd00099">
    <property type="entry name" value="IgV"/>
    <property type="match status" value="1"/>
</dbReference>
<dbReference type="InterPro" id="IPR013783">
    <property type="entry name" value="Ig-like_fold"/>
</dbReference>
<organism evidence="2 3">
    <name type="scientific">Henosepilachna vigintioctopunctata</name>
    <dbReference type="NCBI Taxonomy" id="420089"/>
    <lineage>
        <taxon>Eukaryota</taxon>
        <taxon>Metazoa</taxon>
        <taxon>Ecdysozoa</taxon>
        <taxon>Arthropoda</taxon>
        <taxon>Hexapoda</taxon>
        <taxon>Insecta</taxon>
        <taxon>Pterygota</taxon>
        <taxon>Neoptera</taxon>
        <taxon>Endopterygota</taxon>
        <taxon>Coleoptera</taxon>
        <taxon>Polyphaga</taxon>
        <taxon>Cucujiformia</taxon>
        <taxon>Coccinelloidea</taxon>
        <taxon>Coccinellidae</taxon>
        <taxon>Epilachninae</taxon>
        <taxon>Epilachnini</taxon>
        <taxon>Henosepilachna</taxon>
    </lineage>
</organism>
<dbReference type="InterPro" id="IPR037448">
    <property type="entry name" value="Zig-8"/>
</dbReference>
<sequence>QNNLHKSSEWKQLWYPNLEDFTKAEASISSENNTVTNITVQLGATAFLHCHVRSTNDRTLAGSEQVSWVRRRDWHILSSGVFTYTNDERFQILHAEGSDDWTLQIKYVQKRDNGTYECQKKGPSQDVDILYYGPDAMFDVNWSVYRRETNDDEIVSEPSGNFFGVIVVEGRQKAFFPSRLVARTLETLSHQIGPFVLTSPQKFAIEFGANRDGDEGFVN</sequence>
<comment type="caution">
    <text evidence="2">The sequence shown here is derived from an EMBL/GenBank/DDBJ whole genome shotgun (WGS) entry which is preliminary data.</text>
</comment>
<evidence type="ECO:0000313" key="3">
    <source>
        <dbReference type="Proteomes" id="UP001431783"/>
    </source>
</evidence>
<dbReference type="InterPro" id="IPR007110">
    <property type="entry name" value="Ig-like_dom"/>
</dbReference>
<name>A0AAW1V9V1_9CUCU</name>
<dbReference type="AlphaFoldDB" id="A0AAW1V9V1"/>
<evidence type="ECO:0000259" key="1">
    <source>
        <dbReference type="PROSITE" id="PS50835"/>
    </source>
</evidence>
<reference evidence="2 3" key="1">
    <citation type="submission" date="2023-03" db="EMBL/GenBank/DDBJ databases">
        <title>Genome insight into feeding habits of ladybird beetles.</title>
        <authorList>
            <person name="Li H.-S."/>
            <person name="Huang Y.-H."/>
            <person name="Pang H."/>
        </authorList>
    </citation>
    <scope>NUCLEOTIDE SEQUENCE [LARGE SCALE GENOMIC DNA]</scope>
    <source>
        <strain evidence="2">SYSU_2023b</strain>
        <tissue evidence="2">Whole body</tissue>
    </source>
</reference>
<proteinExistence type="predicted"/>